<keyword evidence="4 5" id="KW-0206">Cytoskeleton</keyword>
<dbReference type="AlphaFoldDB" id="A0A0R3TIP9"/>
<evidence type="ECO:0000256" key="4">
    <source>
        <dbReference type="ARBA" id="ARBA00023212"/>
    </source>
</evidence>
<name>A0A0R3TIP9_RODNA</name>
<accession>A0A0R3TIP9</accession>
<keyword evidence="3 5" id="KW-0493">Microtubule</keyword>
<dbReference type="STRING" id="102285.A0A0R3TIP9"/>
<gene>
    <name evidence="7" type="ORF">HNAJ_LOCUS6936</name>
</gene>
<reference evidence="9" key="1">
    <citation type="submission" date="2017-02" db="UniProtKB">
        <authorList>
            <consortium name="WormBaseParasite"/>
        </authorList>
    </citation>
    <scope>IDENTIFICATION</scope>
</reference>
<dbReference type="WBParaSite" id="HNAJ_0000694001-mRNA-1">
    <property type="protein sequence ID" value="HNAJ_0000694001-mRNA-1"/>
    <property type="gene ID" value="HNAJ_0000694001"/>
</dbReference>
<dbReference type="PANTHER" id="PTHR19302">
    <property type="entry name" value="GAMMA TUBULIN COMPLEX PROTEIN"/>
    <property type="match status" value="1"/>
</dbReference>
<protein>
    <recommendedName>
        <fullName evidence="5">Gamma-tubulin complex component</fullName>
    </recommendedName>
</protein>
<dbReference type="InterPro" id="IPR042241">
    <property type="entry name" value="GCP_C_sf"/>
</dbReference>
<sequence length="144" mass="16691">MIAKGTVVDRVFEHLVLVYNAPWPINICLHERVLAKYNTVFCLIGRIKYAIWELESVYQFLREHRNDVKWANLFKISAWRHGMEVVMRALDSYISLHAIQSQWGAFAKQIGGSLAVEANEELTKAKSLDEVCEKHETYVDLILQ</sequence>
<dbReference type="Gene3D" id="1.20.120.1900">
    <property type="entry name" value="Gamma-tubulin complex, C-terminal domain"/>
    <property type="match status" value="1"/>
</dbReference>
<evidence type="ECO:0000313" key="7">
    <source>
        <dbReference type="EMBL" id="VDO02796.1"/>
    </source>
</evidence>
<dbReference type="GO" id="GO:0051011">
    <property type="term" value="F:microtubule minus-end binding"/>
    <property type="evidence" value="ECO:0007669"/>
    <property type="project" value="TreeGrafter"/>
</dbReference>
<dbReference type="GO" id="GO:0000930">
    <property type="term" value="C:gamma-tubulin complex"/>
    <property type="evidence" value="ECO:0007669"/>
    <property type="project" value="TreeGrafter"/>
</dbReference>
<dbReference type="Proteomes" id="UP000278807">
    <property type="component" value="Unassembled WGS sequence"/>
</dbReference>
<dbReference type="EMBL" id="UZAE01009152">
    <property type="protein sequence ID" value="VDO02796.1"/>
    <property type="molecule type" value="Genomic_DNA"/>
</dbReference>
<dbReference type="GO" id="GO:0051321">
    <property type="term" value="P:meiotic cell cycle"/>
    <property type="evidence" value="ECO:0007669"/>
    <property type="project" value="TreeGrafter"/>
</dbReference>
<dbReference type="Pfam" id="PF04130">
    <property type="entry name" value="GCP_C_terminal"/>
    <property type="match status" value="1"/>
</dbReference>
<evidence type="ECO:0000256" key="3">
    <source>
        <dbReference type="ARBA" id="ARBA00022701"/>
    </source>
</evidence>
<evidence type="ECO:0000256" key="5">
    <source>
        <dbReference type="RuleBase" id="RU363050"/>
    </source>
</evidence>
<dbReference type="GO" id="GO:0051225">
    <property type="term" value="P:spindle assembly"/>
    <property type="evidence" value="ECO:0007669"/>
    <property type="project" value="TreeGrafter"/>
</dbReference>
<evidence type="ECO:0000259" key="6">
    <source>
        <dbReference type="Pfam" id="PF04130"/>
    </source>
</evidence>
<comment type="similarity">
    <text evidence="1 5">Belongs to the TUBGCP family.</text>
</comment>
<dbReference type="OrthoDB" id="775571at2759"/>
<dbReference type="InterPro" id="IPR040457">
    <property type="entry name" value="GCP_C"/>
</dbReference>
<dbReference type="GO" id="GO:0005874">
    <property type="term" value="C:microtubule"/>
    <property type="evidence" value="ECO:0007669"/>
    <property type="project" value="UniProtKB-KW"/>
</dbReference>
<proteinExistence type="inferred from homology"/>
<evidence type="ECO:0000256" key="2">
    <source>
        <dbReference type="ARBA" id="ARBA00022490"/>
    </source>
</evidence>
<organism evidence="9">
    <name type="scientific">Rodentolepis nana</name>
    <name type="common">Dwarf tapeworm</name>
    <name type="synonym">Hymenolepis nana</name>
    <dbReference type="NCBI Taxonomy" id="102285"/>
    <lineage>
        <taxon>Eukaryota</taxon>
        <taxon>Metazoa</taxon>
        <taxon>Spiralia</taxon>
        <taxon>Lophotrochozoa</taxon>
        <taxon>Platyhelminthes</taxon>
        <taxon>Cestoda</taxon>
        <taxon>Eucestoda</taxon>
        <taxon>Cyclophyllidea</taxon>
        <taxon>Hymenolepididae</taxon>
        <taxon>Rodentolepis</taxon>
    </lineage>
</organism>
<keyword evidence="2 5" id="KW-0963">Cytoplasm</keyword>
<dbReference type="InterPro" id="IPR007259">
    <property type="entry name" value="GCP"/>
</dbReference>
<dbReference type="GO" id="GO:0007020">
    <property type="term" value="P:microtubule nucleation"/>
    <property type="evidence" value="ECO:0007669"/>
    <property type="project" value="InterPro"/>
</dbReference>
<evidence type="ECO:0000313" key="8">
    <source>
        <dbReference type="Proteomes" id="UP000278807"/>
    </source>
</evidence>
<dbReference type="GO" id="GO:0000278">
    <property type="term" value="P:mitotic cell cycle"/>
    <property type="evidence" value="ECO:0007669"/>
    <property type="project" value="TreeGrafter"/>
</dbReference>
<reference evidence="7 8" key="2">
    <citation type="submission" date="2018-11" db="EMBL/GenBank/DDBJ databases">
        <authorList>
            <consortium name="Pathogen Informatics"/>
        </authorList>
    </citation>
    <scope>NUCLEOTIDE SEQUENCE [LARGE SCALE GENOMIC DNA]</scope>
</reference>
<evidence type="ECO:0000313" key="9">
    <source>
        <dbReference type="WBParaSite" id="HNAJ_0000694001-mRNA-1"/>
    </source>
</evidence>
<comment type="subcellular location">
    <subcellularLocation>
        <location evidence="5">Cytoplasm</location>
        <location evidence="5">Cytoskeleton</location>
        <location evidence="5">Microtubule organizing center</location>
    </subcellularLocation>
</comment>
<evidence type="ECO:0000256" key="1">
    <source>
        <dbReference type="ARBA" id="ARBA00010337"/>
    </source>
</evidence>
<keyword evidence="8" id="KW-1185">Reference proteome</keyword>
<feature type="domain" description="Gamma tubulin complex component C-terminal" evidence="6">
    <location>
        <begin position="12"/>
        <end position="143"/>
    </location>
</feature>
<dbReference type="GO" id="GO:0000922">
    <property type="term" value="C:spindle pole"/>
    <property type="evidence" value="ECO:0007669"/>
    <property type="project" value="InterPro"/>
</dbReference>
<dbReference type="GO" id="GO:0043015">
    <property type="term" value="F:gamma-tubulin binding"/>
    <property type="evidence" value="ECO:0007669"/>
    <property type="project" value="InterPro"/>
</dbReference>
<dbReference type="GO" id="GO:0031122">
    <property type="term" value="P:cytoplasmic microtubule organization"/>
    <property type="evidence" value="ECO:0007669"/>
    <property type="project" value="TreeGrafter"/>
</dbReference>